<keyword evidence="1" id="KW-0812">Transmembrane</keyword>
<feature type="transmembrane region" description="Helical" evidence="1">
    <location>
        <begin position="31"/>
        <end position="55"/>
    </location>
</feature>
<sequence>MDKVVLIHRMKRGYEMNDTDKKVNEKSNLKIYIIFAIMILVSLLGGFLAGRLAAVNKDTLDGINWDNIWRIVADTLPIVYGVLMLAVFVVSFAMYGKIKRAISGWDGEDEDVIADIERKISTASYLPCVAVFMGFVLFPVCIYAIDRAYGDDGGMVMAIVSELVFVISLALYCAAEKLVIDEEKKLNPEKCGNIFDMHFRRDWESTSDEAELTMIAKSSKKGFMSGIKAGFVMWILMFMSMFAFGTGVVPVLAVGVILLVMYVAYGREFRKLQK</sequence>
<feature type="transmembrane region" description="Helical" evidence="1">
    <location>
        <begin position="248"/>
        <end position="265"/>
    </location>
</feature>
<keyword evidence="1" id="KW-1133">Transmembrane helix</keyword>
<organism evidence="2 3">
    <name type="scientific">Coprococcus eutactus</name>
    <dbReference type="NCBI Taxonomy" id="33043"/>
    <lineage>
        <taxon>Bacteria</taxon>
        <taxon>Bacillati</taxon>
        <taxon>Bacillota</taxon>
        <taxon>Clostridia</taxon>
        <taxon>Lachnospirales</taxon>
        <taxon>Lachnospiraceae</taxon>
        <taxon>Coprococcus</taxon>
    </lineage>
</organism>
<evidence type="ECO:0000313" key="3">
    <source>
        <dbReference type="Proteomes" id="UP000283295"/>
    </source>
</evidence>
<keyword evidence="1" id="KW-0472">Membrane</keyword>
<dbReference type="AlphaFoldDB" id="A0A412IS28"/>
<protein>
    <submittedName>
        <fullName evidence="2">DUF3169 family protein</fullName>
    </submittedName>
</protein>
<accession>A0A412IS28</accession>
<evidence type="ECO:0000313" key="2">
    <source>
        <dbReference type="EMBL" id="RGS42904.1"/>
    </source>
</evidence>
<dbReference type="Proteomes" id="UP000283295">
    <property type="component" value="Unassembled WGS sequence"/>
</dbReference>
<feature type="transmembrane region" description="Helical" evidence="1">
    <location>
        <begin position="222"/>
        <end position="242"/>
    </location>
</feature>
<comment type="caution">
    <text evidence="2">The sequence shown here is derived from an EMBL/GenBank/DDBJ whole genome shotgun (WGS) entry which is preliminary data.</text>
</comment>
<feature type="transmembrane region" description="Helical" evidence="1">
    <location>
        <begin position="75"/>
        <end position="95"/>
    </location>
</feature>
<dbReference type="OrthoDB" id="1777828at2"/>
<dbReference type="EMBL" id="QRVK01000014">
    <property type="protein sequence ID" value="RGS42904.1"/>
    <property type="molecule type" value="Genomic_DNA"/>
</dbReference>
<feature type="transmembrane region" description="Helical" evidence="1">
    <location>
        <begin position="157"/>
        <end position="175"/>
    </location>
</feature>
<proteinExistence type="predicted"/>
<reference evidence="2 3" key="1">
    <citation type="submission" date="2018-08" db="EMBL/GenBank/DDBJ databases">
        <title>A genome reference for cultivated species of the human gut microbiota.</title>
        <authorList>
            <person name="Zou Y."/>
            <person name="Xue W."/>
            <person name="Luo G."/>
        </authorList>
    </citation>
    <scope>NUCLEOTIDE SEQUENCE [LARGE SCALE GENOMIC DNA]</scope>
    <source>
        <strain evidence="2 3">AF22-21</strain>
    </source>
</reference>
<name>A0A412IS28_9FIRM</name>
<evidence type="ECO:0000256" key="1">
    <source>
        <dbReference type="SAM" id="Phobius"/>
    </source>
</evidence>
<feature type="transmembrane region" description="Helical" evidence="1">
    <location>
        <begin position="125"/>
        <end position="145"/>
    </location>
</feature>
<gene>
    <name evidence="2" type="ORF">DWX94_07280</name>
</gene>